<evidence type="ECO:0000313" key="2">
    <source>
        <dbReference type="Proteomes" id="UP000241118"/>
    </source>
</evidence>
<dbReference type="OrthoDB" id="5230208at2"/>
<reference evidence="1 2" key="1">
    <citation type="submission" date="2018-03" db="EMBL/GenBank/DDBJ databases">
        <title>Genomic Encyclopedia of Type Strains, Phase III (KMG-III): the genomes of soil and plant-associated and newly described type strains.</title>
        <authorList>
            <person name="Whitman W."/>
        </authorList>
    </citation>
    <scope>NUCLEOTIDE SEQUENCE [LARGE SCALE GENOMIC DNA]</scope>
    <source>
        <strain evidence="1 2">CGMCC 4.7097</strain>
    </source>
</reference>
<name>A0A2P8I039_SACCR</name>
<organism evidence="1 2">
    <name type="scientific">Saccharothrix carnea</name>
    <dbReference type="NCBI Taxonomy" id="1280637"/>
    <lineage>
        <taxon>Bacteria</taxon>
        <taxon>Bacillati</taxon>
        <taxon>Actinomycetota</taxon>
        <taxon>Actinomycetes</taxon>
        <taxon>Pseudonocardiales</taxon>
        <taxon>Pseudonocardiaceae</taxon>
        <taxon>Saccharothrix</taxon>
    </lineage>
</organism>
<dbReference type="AlphaFoldDB" id="A0A2P8I039"/>
<keyword evidence="2" id="KW-1185">Reference proteome</keyword>
<protein>
    <submittedName>
        <fullName evidence="1">Uncharacterized protein</fullName>
    </submittedName>
</protein>
<accession>A0A2P8I039</accession>
<proteinExistence type="predicted"/>
<dbReference type="Proteomes" id="UP000241118">
    <property type="component" value="Unassembled WGS sequence"/>
</dbReference>
<gene>
    <name evidence="1" type="ORF">B0I31_11732</name>
</gene>
<dbReference type="RefSeq" id="WP_106619493.1">
    <property type="nucleotide sequence ID" value="NZ_PYAX01000017.1"/>
</dbReference>
<evidence type="ECO:0000313" key="1">
    <source>
        <dbReference type="EMBL" id="PSL51838.1"/>
    </source>
</evidence>
<comment type="caution">
    <text evidence="1">The sequence shown here is derived from an EMBL/GenBank/DDBJ whole genome shotgun (WGS) entry which is preliminary data.</text>
</comment>
<sequence length="396" mass="42960">MHPTAPDGHGLPADDGTSAALDDLFAELSGTAPVESSEEIGRRIEALRHAIDAGAGTDRGSAPQGDAPPPIVEHDVDDSLFDRFGPAHVRAVIEDSLDGAIVQHIVRRGGLGLDAAGLAEPVRAIRKRYLDAIADGHVVPVGEPLDSIVRDLLVDRPHLVRLRELVDQPDLDLPLPQAGAVMRFFGAYPKFWAALVPRMTGIRFDSRTADARGGGLFHDDGVIYLSKLHATPPGAFVRLLVHETGHATFERILLAGGSMPHALGVAEALPEQNTAENGREVKVLQTYWDGMSDPAKTFYHAWLTLRADNGRHLLGLDLWQDPRGHRLSPAQRRGYQATTFGEFCAEMFMLYAMGDLRPHVEAALADHTVAGEVRTAWRNAWEVMVTVAATVLGDRV</sequence>
<dbReference type="EMBL" id="PYAX01000017">
    <property type="protein sequence ID" value="PSL51838.1"/>
    <property type="molecule type" value="Genomic_DNA"/>
</dbReference>